<accession>A5BJ59</accession>
<evidence type="ECO:0000313" key="1">
    <source>
        <dbReference type="EMBL" id="CAN67977.1"/>
    </source>
</evidence>
<organism evidence="1">
    <name type="scientific">Vitis vinifera</name>
    <name type="common">Grape</name>
    <dbReference type="NCBI Taxonomy" id="29760"/>
    <lineage>
        <taxon>Eukaryota</taxon>
        <taxon>Viridiplantae</taxon>
        <taxon>Streptophyta</taxon>
        <taxon>Embryophyta</taxon>
        <taxon>Tracheophyta</taxon>
        <taxon>Spermatophyta</taxon>
        <taxon>Magnoliopsida</taxon>
        <taxon>eudicotyledons</taxon>
        <taxon>Gunneridae</taxon>
        <taxon>Pentapetalae</taxon>
        <taxon>rosids</taxon>
        <taxon>Vitales</taxon>
        <taxon>Vitaceae</taxon>
        <taxon>Viteae</taxon>
        <taxon>Vitis</taxon>
    </lineage>
</organism>
<gene>
    <name evidence="1" type="ORF">VITISV_011490</name>
</gene>
<sequence>MAWMQSHGNFSHLEGKVKTRSARFRRCTKRAAKSFRNKRLISQCCEVGFHIEEEFQNTVQKGCEIISQQKGDFATLCKFLPSAWSDWLAMAVTPSFQLRIAHRLKHWILGFLSFEMDFDLCFGSLLRWHSLLNWSSQLVLWALMVLGGQKWSERLGVCDPRVRGALLAFSQLPLALQGVFANLPPFRKSISQFEGYFDAWSCEMGVTVLRNGTRVPNLVSQLQNPLRNGALAAKSGIFTLCSFAVVSQLRNGGHYAAKWHSCAKVGFAAAKIFAKRGLRLQNGFAAKCRFRRGCEISQIPVFALFLLRFRSDFCSDFAPKDFLQFLCNSS</sequence>
<reference evidence="1" key="1">
    <citation type="journal article" date="2007" name="PLoS ONE">
        <title>The first genome sequence of an elite grapevine cultivar (Pinot noir Vitis vinifera L.): coping with a highly heterozygous genome.</title>
        <authorList>
            <person name="Velasco R."/>
            <person name="Zharkikh A."/>
            <person name="Troggio M."/>
            <person name="Cartwright D.A."/>
            <person name="Cestaro A."/>
            <person name="Pruss D."/>
            <person name="Pindo M."/>
            <person name="FitzGerald L.M."/>
            <person name="Vezzulli S."/>
            <person name="Reid J."/>
            <person name="Malacarne G."/>
            <person name="Iliev D."/>
            <person name="Coppola G."/>
            <person name="Wardell B."/>
            <person name="Micheletti D."/>
            <person name="Macalma T."/>
            <person name="Facci M."/>
            <person name="Mitchell J.T."/>
            <person name="Perazzolli M."/>
            <person name="Eldredge G."/>
            <person name="Gatto P."/>
            <person name="Oyzerski R."/>
            <person name="Moretto M."/>
            <person name="Gutin N."/>
            <person name="Stefanini M."/>
            <person name="Chen Y."/>
            <person name="Segala C."/>
            <person name="Davenport C."/>
            <person name="Dematte L."/>
            <person name="Mraz A."/>
            <person name="Battilana J."/>
            <person name="Stormo K."/>
            <person name="Costa F."/>
            <person name="Tao Q."/>
            <person name="Si-Ammour A."/>
            <person name="Harkins T."/>
            <person name="Lackey A."/>
            <person name="Perbost C."/>
            <person name="Taillon B."/>
            <person name="Stella A."/>
            <person name="Solovyev V."/>
            <person name="Fawcett J.A."/>
            <person name="Sterck L."/>
            <person name="Vandepoele K."/>
            <person name="Grando S.M."/>
            <person name="Toppo S."/>
            <person name="Moser C."/>
            <person name="Lanchbury J."/>
            <person name="Bogden R."/>
            <person name="Skolnick M."/>
            <person name="Sgaramella V."/>
            <person name="Bhatnagar S.K."/>
            <person name="Fontana P."/>
            <person name="Gutin A."/>
            <person name="Van de Peer Y."/>
            <person name="Salamini F."/>
            <person name="Viola R."/>
        </authorList>
    </citation>
    <scope>NUCLEOTIDE SEQUENCE</scope>
</reference>
<name>A5BJ59_VITVI</name>
<proteinExistence type="predicted"/>
<protein>
    <submittedName>
        <fullName evidence="1">Uncharacterized protein</fullName>
    </submittedName>
</protein>
<dbReference type="AlphaFoldDB" id="A5BJ59"/>
<dbReference type="EMBL" id="AM461242">
    <property type="protein sequence ID" value="CAN67977.1"/>
    <property type="molecule type" value="Genomic_DNA"/>
</dbReference>